<dbReference type="EMBL" id="PKIZ01000010">
    <property type="protein sequence ID" value="PKZ41708.1"/>
    <property type="molecule type" value="Genomic_DNA"/>
</dbReference>
<keyword evidence="4" id="KW-1185">Reference proteome</keyword>
<feature type="region of interest" description="Disordered" evidence="1">
    <location>
        <begin position="221"/>
        <end position="364"/>
    </location>
</feature>
<reference evidence="3 4" key="1">
    <citation type="submission" date="2017-12" db="EMBL/GenBank/DDBJ databases">
        <title>Phylogenetic diversity of female urinary microbiome.</title>
        <authorList>
            <person name="Thomas-White K."/>
            <person name="Wolfe A.J."/>
        </authorList>
    </citation>
    <scope>NUCLEOTIDE SEQUENCE [LARGE SCALE GENOMIC DNA]</scope>
    <source>
        <strain evidence="3 4">UMB1298</strain>
    </source>
</reference>
<protein>
    <recommendedName>
        <fullName evidence="2">DUF3071 domain-containing protein</fullName>
    </recommendedName>
</protein>
<feature type="domain" description="DUF3071" evidence="2">
    <location>
        <begin position="32"/>
        <end position="197"/>
    </location>
</feature>
<dbReference type="Pfam" id="PF11268">
    <property type="entry name" value="DUF3071"/>
    <property type="match status" value="1"/>
</dbReference>
<dbReference type="InterPro" id="IPR047682">
    <property type="entry name" value="SepH-like"/>
</dbReference>
<evidence type="ECO:0000313" key="4">
    <source>
        <dbReference type="Proteomes" id="UP000234206"/>
    </source>
</evidence>
<gene>
    <name evidence="3" type="ORF">CYJ76_06515</name>
</gene>
<sequence length="364" mass="39447">MVRWSPAARRGRGTPTRAHRRRWRDRCEELPMDELTFLGVDDSEDHLLLQDAAGTRYTVAVTPALTTALRRRPEHAVSAAPEVAVTPREVQAMIRAGASTEEVAEASGWSTDKIGRYEAPILAERGHVAGLARGAFLPSFGRGSSPTLEKRVKERLVMRGLRPDDAWWDAWRQDGTPWAVSLSFEAGGRTRTAVWHFDPMTSALTPQDDEARWLSTAEEDGFEDDAPAAAQEAPAAPGVGHEPVSHARTTRGEAGGPLPTAPGTSRGQEGEQAGDEHADEADQATDVSGDHRRAQSPESAPEHDAADEPAPQEPTRTGGAAVPEPVEEPQEREAPLAPRQRSQKRRGRPSVPSWDDIMFGGSKG</sequence>
<evidence type="ECO:0000259" key="2">
    <source>
        <dbReference type="Pfam" id="PF11268"/>
    </source>
</evidence>
<dbReference type="InterPro" id="IPR021421">
    <property type="entry name" value="DUF3071"/>
</dbReference>
<organism evidence="3 4">
    <name type="scientific">Kytococcus schroeteri</name>
    <dbReference type="NCBI Taxonomy" id="138300"/>
    <lineage>
        <taxon>Bacteria</taxon>
        <taxon>Bacillati</taxon>
        <taxon>Actinomycetota</taxon>
        <taxon>Actinomycetes</taxon>
        <taxon>Micrococcales</taxon>
        <taxon>Kytococcaceae</taxon>
        <taxon>Kytococcus</taxon>
    </lineage>
</organism>
<feature type="compositionally biased region" description="Low complexity" evidence="1">
    <location>
        <begin position="227"/>
        <end position="237"/>
    </location>
</feature>
<evidence type="ECO:0000256" key="1">
    <source>
        <dbReference type="SAM" id="MobiDB-lite"/>
    </source>
</evidence>
<name>A0A2I1PAR6_9MICO</name>
<feature type="compositionally biased region" description="Basic and acidic residues" evidence="1">
    <location>
        <begin position="288"/>
        <end position="306"/>
    </location>
</feature>
<feature type="compositionally biased region" description="Basic residues" evidence="1">
    <location>
        <begin position="9"/>
        <end position="22"/>
    </location>
</feature>
<dbReference type="Proteomes" id="UP000234206">
    <property type="component" value="Unassembled WGS sequence"/>
</dbReference>
<evidence type="ECO:0000313" key="3">
    <source>
        <dbReference type="EMBL" id="PKZ41708.1"/>
    </source>
</evidence>
<proteinExistence type="predicted"/>
<dbReference type="OrthoDB" id="5180791at2"/>
<dbReference type="NCBIfam" id="NF040712">
    <property type="entry name" value="SepH"/>
    <property type="match status" value="1"/>
</dbReference>
<dbReference type="AlphaFoldDB" id="A0A2I1PAR6"/>
<accession>A0A2I1PAR6</accession>
<comment type="caution">
    <text evidence="3">The sequence shown here is derived from an EMBL/GenBank/DDBJ whole genome shotgun (WGS) entry which is preliminary data.</text>
</comment>
<feature type="region of interest" description="Disordered" evidence="1">
    <location>
        <begin position="1"/>
        <end position="22"/>
    </location>
</feature>